<sequence length="297" mass="32216">MMLLAMPSSRALQSIISLAARTFSTYPHRHRPYQMPSAIIQPTAAHTATVIFAHGLGDEGASWRAAISGDYDYRKPGELTIPARLPHVKWIFPDAPEQAVTANFGTEMPSWFDMSNLPLPPELYLSKVVDDDESVKNGVQIIDDLVQAEVKAGIPESRIVVGGFSQGGALALAAGLGGKDWRTKSSGDDNKLAGVVVLSGWMPVREKFKSRISPHAKSMPVLWGHGTADAVIYHKVGEISVELLQDQPGIVKHGAHDQLGAPGINFRSYERMGHASCKKEMDDLVTFLGSVVPQQQT</sequence>
<dbReference type="GeneID" id="64672828"/>
<dbReference type="GO" id="GO:0006631">
    <property type="term" value="P:fatty acid metabolic process"/>
    <property type="evidence" value="ECO:0007669"/>
    <property type="project" value="UniProtKB-KW"/>
</dbReference>
<name>A0AAD4EIS4_9AGAM</name>
<dbReference type="GO" id="GO:0005737">
    <property type="term" value="C:cytoplasm"/>
    <property type="evidence" value="ECO:0007669"/>
    <property type="project" value="TreeGrafter"/>
</dbReference>
<dbReference type="GO" id="GO:0008474">
    <property type="term" value="F:palmitoyl-(protein) hydrolase activity"/>
    <property type="evidence" value="ECO:0007669"/>
    <property type="project" value="UniProtKB-EC"/>
</dbReference>
<dbReference type="SUPFAM" id="SSF53474">
    <property type="entry name" value="alpha/beta-Hydrolases"/>
    <property type="match status" value="1"/>
</dbReference>
<dbReference type="InterPro" id="IPR003140">
    <property type="entry name" value="PLipase/COase/thioEstase"/>
</dbReference>
<evidence type="ECO:0000256" key="5">
    <source>
        <dbReference type="ARBA" id="ARBA00022801"/>
    </source>
</evidence>
<evidence type="ECO:0000256" key="8">
    <source>
        <dbReference type="ARBA" id="ARBA00031195"/>
    </source>
</evidence>
<dbReference type="InterPro" id="IPR029058">
    <property type="entry name" value="AB_hydrolase_fold"/>
</dbReference>
<accession>A0AAD4EIS4</accession>
<dbReference type="EMBL" id="JABBWK010000003">
    <property type="protein sequence ID" value="KAG1906890.1"/>
    <property type="molecule type" value="Genomic_DNA"/>
</dbReference>
<comment type="catalytic activity">
    <reaction evidence="9">
        <text>S-hexadecanoyl-L-cysteinyl-[protein] + H2O = L-cysteinyl-[protein] + hexadecanoate + H(+)</text>
        <dbReference type="Rhea" id="RHEA:19233"/>
        <dbReference type="Rhea" id="RHEA-COMP:10131"/>
        <dbReference type="Rhea" id="RHEA-COMP:11032"/>
        <dbReference type="ChEBI" id="CHEBI:7896"/>
        <dbReference type="ChEBI" id="CHEBI:15377"/>
        <dbReference type="ChEBI" id="CHEBI:15378"/>
        <dbReference type="ChEBI" id="CHEBI:29950"/>
        <dbReference type="ChEBI" id="CHEBI:74151"/>
        <dbReference type="EC" id="3.1.2.22"/>
    </reaction>
</comment>
<evidence type="ECO:0000256" key="2">
    <source>
        <dbReference type="ARBA" id="ARBA00012423"/>
    </source>
</evidence>
<keyword evidence="6" id="KW-0443">Lipid metabolism</keyword>
<comment type="function">
    <text evidence="7">Hydrolyzes fatty acids from S-acylated cysteine residues in proteins with a strong preference for palmitoylated G-alpha proteins over other acyl substrates. Mediates the deacylation of G-alpha proteins such as GPA1 in vivo, but has weak or no activity toward palmitoylated Ras proteins. Has weak lysophospholipase activity in vitro; however such activity may not exist in vivo.</text>
</comment>
<keyword evidence="12" id="KW-1185">Reference proteome</keyword>
<comment type="similarity">
    <text evidence="1">Belongs to the AB hydrolase superfamily. AB hydrolase 2 family.</text>
</comment>
<evidence type="ECO:0000313" key="11">
    <source>
        <dbReference type="EMBL" id="KAG1906890.1"/>
    </source>
</evidence>
<dbReference type="Gene3D" id="3.40.50.1820">
    <property type="entry name" value="alpha/beta hydrolase"/>
    <property type="match status" value="1"/>
</dbReference>
<evidence type="ECO:0000259" key="10">
    <source>
        <dbReference type="Pfam" id="PF02230"/>
    </source>
</evidence>
<evidence type="ECO:0000256" key="7">
    <source>
        <dbReference type="ARBA" id="ARBA00029392"/>
    </source>
</evidence>
<keyword evidence="4" id="KW-0719">Serine esterase</keyword>
<dbReference type="Pfam" id="PF02230">
    <property type="entry name" value="Abhydrolase_2"/>
    <property type="match status" value="1"/>
</dbReference>
<evidence type="ECO:0000313" key="12">
    <source>
        <dbReference type="Proteomes" id="UP001195769"/>
    </source>
</evidence>
<evidence type="ECO:0000256" key="1">
    <source>
        <dbReference type="ARBA" id="ARBA00006499"/>
    </source>
</evidence>
<reference evidence="11" key="1">
    <citation type="journal article" date="2020" name="New Phytol.">
        <title>Comparative genomics reveals dynamic genome evolution in host specialist ectomycorrhizal fungi.</title>
        <authorList>
            <person name="Lofgren L.A."/>
            <person name="Nguyen N.H."/>
            <person name="Vilgalys R."/>
            <person name="Ruytinx J."/>
            <person name="Liao H.L."/>
            <person name="Branco S."/>
            <person name="Kuo A."/>
            <person name="LaButti K."/>
            <person name="Lipzen A."/>
            <person name="Andreopoulos W."/>
            <person name="Pangilinan J."/>
            <person name="Riley R."/>
            <person name="Hundley H."/>
            <person name="Na H."/>
            <person name="Barry K."/>
            <person name="Grigoriev I.V."/>
            <person name="Stajich J.E."/>
            <person name="Kennedy P.G."/>
        </authorList>
    </citation>
    <scope>NUCLEOTIDE SEQUENCE</scope>
    <source>
        <strain evidence="11">FC203</strain>
    </source>
</reference>
<feature type="domain" description="Phospholipase/carboxylesterase/thioesterase" evidence="10">
    <location>
        <begin position="37"/>
        <end position="289"/>
    </location>
</feature>
<dbReference type="RefSeq" id="XP_041232465.1">
    <property type="nucleotide sequence ID" value="XM_041378530.1"/>
</dbReference>
<evidence type="ECO:0000256" key="9">
    <source>
        <dbReference type="ARBA" id="ARBA00047337"/>
    </source>
</evidence>
<keyword evidence="5" id="KW-0378">Hydrolase</keyword>
<proteinExistence type="inferred from homology"/>
<dbReference type="PANTHER" id="PTHR10655">
    <property type="entry name" value="LYSOPHOSPHOLIPASE-RELATED"/>
    <property type="match status" value="1"/>
</dbReference>
<comment type="caution">
    <text evidence="11">The sequence shown here is derived from an EMBL/GenBank/DDBJ whole genome shotgun (WGS) entry which is preliminary data.</text>
</comment>
<organism evidence="11 12">
    <name type="scientific">Suillus fuscotomentosus</name>
    <dbReference type="NCBI Taxonomy" id="1912939"/>
    <lineage>
        <taxon>Eukaryota</taxon>
        <taxon>Fungi</taxon>
        <taxon>Dikarya</taxon>
        <taxon>Basidiomycota</taxon>
        <taxon>Agaricomycotina</taxon>
        <taxon>Agaricomycetes</taxon>
        <taxon>Agaricomycetidae</taxon>
        <taxon>Boletales</taxon>
        <taxon>Suillineae</taxon>
        <taxon>Suillaceae</taxon>
        <taxon>Suillus</taxon>
    </lineage>
</organism>
<dbReference type="Proteomes" id="UP001195769">
    <property type="component" value="Unassembled WGS sequence"/>
</dbReference>
<keyword evidence="6" id="KW-0276">Fatty acid metabolism</keyword>
<gene>
    <name evidence="11" type="ORF">F5891DRAFT_999223</name>
</gene>
<dbReference type="EC" id="3.1.2.22" evidence="2"/>
<dbReference type="InterPro" id="IPR050565">
    <property type="entry name" value="LYPA1-2/EST-like"/>
</dbReference>
<evidence type="ECO:0000256" key="3">
    <source>
        <dbReference type="ARBA" id="ARBA00014923"/>
    </source>
</evidence>
<evidence type="ECO:0000256" key="6">
    <source>
        <dbReference type="ARBA" id="ARBA00022832"/>
    </source>
</evidence>
<evidence type="ECO:0000256" key="4">
    <source>
        <dbReference type="ARBA" id="ARBA00022487"/>
    </source>
</evidence>
<dbReference type="AlphaFoldDB" id="A0AAD4EIS4"/>
<dbReference type="PANTHER" id="PTHR10655:SF17">
    <property type="entry name" value="LYSOPHOSPHOLIPASE-LIKE PROTEIN 1"/>
    <property type="match status" value="1"/>
</dbReference>
<protein>
    <recommendedName>
        <fullName evidence="3">Acyl-protein thioesterase 1</fullName>
        <ecNumber evidence="2">3.1.2.22</ecNumber>
    </recommendedName>
    <alternativeName>
        <fullName evidence="8">Palmitoyl-protein hydrolase</fullName>
    </alternativeName>
</protein>
<dbReference type="GO" id="GO:0052689">
    <property type="term" value="F:carboxylic ester hydrolase activity"/>
    <property type="evidence" value="ECO:0007669"/>
    <property type="project" value="UniProtKB-KW"/>
</dbReference>